<comment type="caution">
    <text evidence="2">The sequence shown here is derived from an EMBL/GenBank/DDBJ whole genome shotgun (WGS) entry which is preliminary data.</text>
</comment>
<dbReference type="AlphaFoldDB" id="A0A2W5P3Y4"/>
<accession>A0A2W5P3Y4</accession>
<gene>
    <name evidence="2" type="ORF">DI544_08925</name>
</gene>
<evidence type="ECO:0000313" key="3">
    <source>
        <dbReference type="Proteomes" id="UP000249229"/>
    </source>
</evidence>
<dbReference type="PROSITE" id="PS50123">
    <property type="entry name" value="CHER"/>
    <property type="match status" value="1"/>
</dbReference>
<dbReference type="InterPro" id="IPR029063">
    <property type="entry name" value="SAM-dependent_MTases_sf"/>
</dbReference>
<feature type="domain" description="CheR-type methyltransferase" evidence="1">
    <location>
        <begin position="15"/>
        <end position="268"/>
    </location>
</feature>
<dbReference type="Proteomes" id="UP000249229">
    <property type="component" value="Unassembled WGS sequence"/>
</dbReference>
<sequence>MTAVPGIDAGSARVLAALLEARTGQCIAAGRSWRFDAALGPLLQSLGLDRIEQLTARLIEGKDKTLGDRIVDALLNQETSFFRDAGIIEAAAKVAGERSGTPRVWCAACATGQEPLSLAMLFAESGGVMPEIVATDVSAAAIQRARAGSYTQFEIQRGLPVRRMVRWFEPGADNHWAATSALLSSIHYRRHNLVVDAPPAGAFDLILCRNVLFYFAPHLREQVLARLADALKPGGMLLLGAGETVIGQSERLRPSQRVRGFYERADDDPGGKRVYTAP</sequence>
<evidence type="ECO:0000259" key="1">
    <source>
        <dbReference type="PROSITE" id="PS50123"/>
    </source>
</evidence>
<dbReference type="PANTHER" id="PTHR24422">
    <property type="entry name" value="CHEMOTAXIS PROTEIN METHYLTRANSFERASE"/>
    <property type="match status" value="1"/>
</dbReference>
<dbReference type="Pfam" id="PF01739">
    <property type="entry name" value="CheR"/>
    <property type="match status" value="1"/>
</dbReference>
<dbReference type="PRINTS" id="PR00996">
    <property type="entry name" value="CHERMTFRASE"/>
</dbReference>
<protein>
    <submittedName>
        <fullName evidence="2">Chemotaxis protein CheR</fullName>
    </submittedName>
</protein>
<reference evidence="2 3" key="1">
    <citation type="submission" date="2017-08" db="EMBL/GenBank/DDBJ databases">
        <title>Infants hospitalized years apart are colonized by the same room-sourced microbial strains.</title>
        <authorList>
            <person name="Brooks B."/>
            <person name="Olm M.R."/>
            <person name="Firek B.A."/>
            <person name="Baker R."/>
            <person name="Thomas B.C."/>
            <person name="Morowitz M.J."/>
            <person name="Banfield J.F."/>
        </authorList>
    </citation>
    <scope>NUCLEOTIDE SEQUENCE [LARGE SCALE GENOMIC DNA]</scope>
    <source>
        <strain evidence="2">S2_005_001_R1_22</strain>
    </source>
</reference>
<proteinExistence type="predicted"/>
<evidence type="ECO:0000313" key="2">
    <source>
        <dbReference type="EMBL" id="PZQ60512.1"/>
    </source>
</evidence>
<dbReference type="GO" id="GO:0008757">
    <property type="term" value="F:S-adenosylmethionine-dependent methyltransferase activity"/>
    <property type="evidence" value="ECO:0007669"/>
    <property type="project" value="InterPro"/>
</dbReference>
<organism evidence="2 3">
    <name type="scientific">Sphingomonas taxi</name>
    <dbReference type="NCBI Taxonomy" id="1549858"/>
    <lineage>
        <taxon>Bacteria</taxon>
        <taxon>Pseudomonadati</taxon>
        <taxon>Pseudomonadota</taxon>
        <taxon>Alphaproteobacteria</taxon>
        <taxon>Sphingomonadales</taxon>
        <taxon>Sphingomonadaceae</taxon>
        <taxon>Sphingomonas</taxon>
    </lineage>
</organism>
<dbReference type="SUPFAM" id="SSF53335">
    <property type="entry name" value="S-adenosyl-L-methionine-dependent methyltransferases"/>
    <property type="match status" value="1"/>
</dbReference>
<dbReference type="SMART" id="SM00138">
    <property type="entry name" value="MeTrc"/>
    <property type="match status" value="1"/>
</dbReference>
<dbReference type="PANTHER" id="PTHR24422:SF10">
    <property type="entry name" value="CHEMOTAXIS PROTEIN METHYLTRANSFERASE 2"/>
    <property type="match status" value="1"/>
</dbReference>
<dbReference type="CDD" id="cd02440">
    <property type="entry name" value="AdoMet_MTases"/>
    <property type="match status" value="1"/>
</dbReference>
<name>A0A2W5P3Y4_9SPHN</name>
<dbReference type="Gene3D" id="3.40.50.150">
    <property type="entry name" value="Vaccinia Virus protein VP39"/>
    <property type="match status" value="1"/>
</dbReference>
<dbReference type="InterPro" id="IPR000780">
    <property type="entry name" value="CheR_MeTrfase"/>
</dbReference>
<dbReference type="InterPro" id="IPR050903">
    <property type="entry name" value="Bact_Chemotaxis_MeTrfase"/>
</dbReference>
<dbReference type="InterPro" id="IPR022642">
    <property type="entry name" value="CheR_C"/>
</dbReference>
<dbReference type="EMBL" id="QFQI01000005">
    <property type="protein sequence ID" value="PZQ60512.1"/>
    <property type="molecule type" value="Genomic_DNA"/>
</dbReference>